<dbReference type="PANTHER" id="PTHR46268:SF6">
    <property type="entry name" value="UNIVERSAL STRESS PROTEIN UP12"/>
    <property type="match status" value="1"/>
</dbReference>
<evidence type="ECO:0000256" key="1">
    <source>
        <dbReference type="ARBA" id="ARBA00008791"/>
    </source>
</evidence>
<dbReference type="InterPro" id="IPR014729">
    <property type="entry name" value="Rossmann-like_a/b/a_fold"/>
</dbReference>
<gene>
    <name evidence="4" type="ORF">OJ962_04345</name>
</gene>
<dbReference type="Pfam" id="PF00582">
    <property type="entry name" value="Usp"/>
    <property type="match status" value="2"/>
</dbReference>
<comment type="similarity">
    <text evidence="1">Belongs to the universal stress protein A family.</text>
</comment>
<evidence type="ECO:0000259" key="3">
    <source>
        <dbReference type="Pfam" id="PF00582"/>
    </source>
</evidence>
<dbReference type="InterPro" id="IPR006015">
    <property type="entry name" value="Universal_stress_UspA"/>
</dbReference>
<dbReference type="PRINTS" id="PR01438">
    <property type="entry name" value="UNVRSLSTRESS"/>
</dbReference>
<keyword evidence="5" id="KW-1185">Reference proteome</keyword>
<dbReference type="RefSeq" id="WP_202953588.1">
    <property type="nucleotide sequence ID" value="NZ_JAPCID010000006.1"/>
</dbReference>
<protein>
    <submittedName>
        <fullName evidence="4">Universal stress protein</fullName>
    </submittedName>
</protein>
<comment type="caution">
    <text evidence="4">The sequence shown here is derived from an EMBL/GenBank/DDBJ whole genome shotgun (WGS) entry which is preliminary data.</text>
</comment>
<feature type="domain" description="UspA" evidence="3">
    <location>
        <begin position="2"/>
        <end position="150"/>
    </location>
</feature>
<name>A0ABT4RED1_9ACTN</name>
<dbReference type="CDD" id="cd00293">
    <property type="entry name" value="USP-like"/>
    <property type="match status" value="1"/>
</dbReference>
<dbReference type="EMBL" id="JAPCID010000006">
    <property type="protein sequence ID" value="MDA0136716.1"/>
    <property type="molecule type" value="Genomic_DNA"/>
</dbReference>
<dbReference type="Proteomes" id="UP001147700">
    <property type="component" value="Unassembled WGS sequence"/>
</dbReference>
<evidence type="ECO:0000256" key="2">
    <source>
        <dbReference type="SAM" id="MobiDB-lite"/>
    </source>
</evidence>
<proteinExistence type="inferred from homology"/>
<dbReference type="InterPro" id="IPR006016">
    <property type="entry name" value="UspA"/>
</dbReference>
<dbReference type="PANTHER" id="PTHR46268">
    <property type="entry name" value="STRESS RESPONSE PROTEIN NHAX"/>
    <property type="match status" value="1"/>
</dbReference>
<dbReference type="Gene3D" id="3.40.50.620">
    <property type="entry name" value="HUPs"/>
    <property type="match status" value="2"/>
</dbReference>
<feature type="domain" description="UspA" evidence="3">
    <location>
        <begin position="171"/>
        <end position="290"/>
    </location>
</feature>
<reference evidence="4" key="1">
    <citation type="submission" date="2022-10" db="EMBL/GenBank/DDBJ databases">
        <title>The WGS of Solirubrobacter sp. CPCC 204708.</title>
        <authorList>
            <person name="Jiang Z."/>
        </authorList>
    </citation>
    <scope>NUCLEOTIDE SEQUENCE</scope>
    <source>
        <strain evidence="4">CPCC 204708</strain>
    </source>
</reference>
<accession>A0ABT4RED1</accession>
<sequence length="292" mass="29356">MTRLLIGFDDSEPARAAIRAARALFGPCEAVVAHVHPPAPSMASAGLARVALPETMVAEGIDNLREQAETEARATTEAGVELARAAGLEAEPQLRFALTPWRELRTIAAEIGADAIVCGTDGEGALERAMLGSTASSLVHHAERPLLVVPAGAGDGGTAPTSADTGGTPPVVAGYDGSDGARAALRFAGEHVRDAPLLVVHAIDARTTVPDDAVAEEGAAFARELGLDARAGSPVAARGPWRTLLASAQEHGAAAVLVGSRGRGAVASTVLGSVASGLVHAAALPVLVVPGT</sequence>
<organism evidence="4 5">
    <name type="scientific">Solirubrobacter deserti</name>
    <dbReference type="NCBI Taxonomy" id="2282478"/>
    <lineage>
        <taxon>Bacteria</taxon>
        <taxon>Bacillati</taxon>
        <taxon>Actinomycetota</taxon>
        <taxon>Thermoleophilia</taxon>
        <taxon>Solirubrobacterales</taxon>
        <taxon>Solirubrobacteraceae</taxon>
        <taxon>Solirubrobacter</taxon>
    </lineage>
</organism>
<evidence type="ECO:0000313" key="5">
    <source>
        <dbReference type="Proteomes" id="UP001147700"/>
    </source>
</evidence>
<feature type="compositionally biased region" description="Low complexity" evidence="2">
    <location>
        <begin position="158"/>
        <end position="170"/>
    </location>
</feature>
<dbReference type="SUPFAM" id="SSF52402">
    <property type="entry name" value="Adenine nucleotide alpha hydrolases-like"/>
    <property type="match status" value="2"/>
</dbReference>
<feature type="region of interest" description="Disordered" evidence="2">
    <location>
        <begin position="153"/>
        <end position="175"/>
    </location>
</feature>
<evidence type="ECO:0000313" key="4">
    <source>
        <dbReference type="EMBL" id="MDA0136716.1"/>
    </source>
</evidence>